<dbReference type="PANTHER" id="PTHR33175:SF3">
    <property type="entry name" value="DNA-BINDING PROTEIN HU-BETA"/>
    <property type="match status" value="1"/>
</dbReference>
<dbReference type="CDD" id="cd13831">
    <property type="entry name" value="HU"/>
    <property type="match status" value="1"/>
</dbReference>
<organism evidence="5 6">
    <name type="scientific">Conchiformibius steedae</name>
    <dbReference type="NCBI Taxonomy" id="153493"/>
    <lineage>
        <taxon>Bacteria</taxon>
        <taxon>Pseudomonadati</taxon>
        <taxon>Pseudomonadota</taxon>
        <taxon>Betaproteobacteria</taxon>
        <taxon>Neisseriales</taxon>
        <taxon>Neisseriaceae</taxon>
        <taxon>Conchiformibius</taxon>
    </lineage>
</organism>
<dbReference type="InterPro" id="IPR020816">
    <property type="entry name" value="Histone-like_DNA-bd_CS"/>
</dbReference>
<dbReference type="InterPro" id="IPR000119">
    <property type="entry name" value="Hist_DNA-bd"/>
</dbReference>
<dbReference type="InterPro" id="IPR010992">
    <property type="entry name" value="IHF-like_DNA-bd_dom_sf"/>
</dbReference>
<dbReference type="GO" id="GO:0003677">
    <property type="term" value="F:DNA binding"/>
    <property type="evidence" value="ECO:0007669"/>
    <property type="project" value="UniProtKB-KW"/>
</dbReference>
<dbReference type="SUPFAM" id="SSF47729">
    <property type="entry name" value="IHF-like DNA-binding proteins"/>
    <property type="match status" value="1"/>
</dbReference>
<evidence type="ECO:0000256" key="1">
    <source>
        <dbReference type="ARBA" id="ARBA00010529"/>
    </source>
</evidence>
<dbReference type="GO" id="GO:0030261">
    <property type="term" value="P:chromosome condensation"/>
    <property type="evidence" value="ECO:0007669"/>
    <property type="project" value="UniProtKB-KW"/>
</dbReference>
<keyword evidence="2" id="KW-0226">DNA condensation</keyword>
<evidence type="ECO:0000256" key="2">
    <source>
        <dbReference type="ARBA" id="ARBA00023067"/>
    </source>
</evidence>
<dbReference type="OrthoDB" id="9799835at2"/>
<dbReference type="EMBL" id="RQYC01000008">
    <property type="protein sequence ID" value="RRD90091.1"/>
    <property type="molecule type" value="Genomic_DNA"/>
</dbReference>
<gene>
    <name evidence="5" type="ORF">EII21_06630</name>
</gene>
<sequence length="92" mass="9522">MNKKELITALAEHSGLNQTDAAKAIDALTAVIGNTLAQGGEVQLTGFGTFGTLERAERAGRNPATGETLTIPASRVPKFRAGKTLKDAVANS</sequence>
<proteinExistence type="inferred from homology"/>
<dbReference type="PROSITE" id="PS00045">
    <property type="entry name" value="HISTONE_LIKE"/>
    <property type="match status" value="1"/>
</dbReference>
<dbReference type="Pfam" id="PF00216">
    <property type="entry name" value="Bac_DNA_binding"/>
    <property type="match status" value="1"/>
</dbReference>
<evidence type="ECO:0000256" key="3">
    <source>
        <dbReference type="ARBA" id="ARBA00023125"/>
    </source>
</evidence>
<evidence type="ECO:0000313" key="5">
    <source>
        <dbReference type="EMBL" id="RRD90091.1"/>
    </source>
</evidence>
<dbReference type="SMART" id="SM00411">
    <property type="entry name" value="BHL"/>
    <property type="match status" value="1"/>
</dbReference>
<accession>A0A3P2A3Q4</accession>
<dbReference type="STRING" id="1121352.GCA_000620925_01500"/>
<evidence type="ECO:0000256" key="4">
    <source>
        <dbReference type="RuleBase" id="RU003939"/>
    </source>
</evidence>
<reference evidence="5 6" key="1">
    <citation type="submission" date="2018-11" db="EMBL/GenBank/DDBJ databases">
        <title>Genomes From Bacteria Associated with the Canine Oral Cavity: a Test Case for Automated Genome-Based Taxonomic Assignment.</title>
        <authorList>
            <person name="Coil D.A."/>
            <person name="Jospin G."/>
            <person name="Darling A.E."/>
            <person name="Wallis C."/>
            <person name="Davis I.J."/>
            <person name="Harris S."/>
            <person name="Eisen J.A."/>
            <person name="Holcombe L.J."/>
            <person name="O'Flynn C."/>
        </authorList>
    </citation>
    <scope>NUCLEOTIDE SEQUENCE [LARGE SCALE GENOMIC DNA]</scope>
    <source>
        <strain evidence="5 6">COT-280</strain>
    </source>
</reference>
<name>A0A3P2A3Q4_9NEIS</name>
<keyword evidence="6" id="KW-1185">Reference proteome</keyword>
<dbReference type="PANTHER" id="PTHR33175">
    <property type="entry name" value="DNA-BINDING PROTEIN HU"/>
    <property type="match status" value="1"/>
</dbReference>
<dbReference type="PRINTS" id="PR01727">
    <property type="entry name" value="DNABINDINGHU"/>
</dbReference>
<evidence type="ECO:0000313" key="6">
    <source>
        <dbReference type="Proteomes" id="UP000269923"/>
    </source>
</evidence>
<dbReference type="GO" id="GO:0030527">
    <property type="term" value="F:structural constituent of chromatin"/>
    <property type="evidence" value="ECO:0007669"/>
    <property type="project" value="InterPro"/>
</dbReference>
<comment type="caution">
    <text evidence="5">The sequence shown here is derived from an EMBL/GenBank/DDBJ whole genome shotgun (WGS) entry which is preliminary data.</text>
</comment>
<dbReference type="Gene3D" id="4.10.520.10">
    <property type="entry name" value="IHF-like DNA-binding proteins"/>
    <property type="match status" value="1"/>
</dbReference>
<comment type="similarity">
    <text evidence="1 4">Belongs to the bacterial histone-like protein family.</text>
</comment>
<dbReference type="AlphaFoldDB" id="A0A3P2A3Q4"/>
<dbReference type="Proteomes" id="UP000269923">
    <property type="component" value="Unassembled WGS sequence"/>
</dbReference>
<protein>
    <submittedName>
        <fullName evidence="5">HU family DNA-binding protein</fullName>
    </submittedName>
</protein>
<keyword evidence="3 5" id="KW-0238">DNA-binding</keyword>
<dbReference type="RefSeq" id="WP_124794957.1">
    <property type="nucleotide sequence ID" value="NZ_RQYC01000008.1"/>
</dbReference>